<sequence>MRILELFIIASGLLLTALAAAPLYDFASSVREGGFQLETYERGDVVVVRLAYTGSIELSGARLIITAGGEAYQGGPVDLAGGGYVEVEIPREAAQKVEDIVFEARIAGLYRLEIDMGVEGVGAGLHG</sequence>
<protein>
    <submittedName>
        <fullName evidence="1">Uncharacterized protein</fullName>
    </submittedName>
</protein>
<dbReference type="STRING" id="1198449.ACAM_1450"/>
<evidence type="ECO:0000313" key="2">
    <source>
        <dbReference type="Proteomes" id="UP000016887"/>
    </source>
</evidence>
<reference evidence="1 2" key="1">
    <citation type="journal article" date="2013" name="Appl. Environ. Microbiol.">
        <title>Variation of the Virus-Related Elements within Syntenic Genomes of the Hyperthermophilic Archaeon Aeropyrum.</title>
        <authorList>
            <person name="Daifuku T."/>
            <person name="Yoshida T."/>
            <person name="Kitamura T."/>
            <person name="Kawaichi S."/>
            <person name="Inoue T."/>
            <person name="Nomura K."/>
            <person name="Yoshida Y."/>
            <person name="Kuno S."/>
            <person name="Sako Y."/>
        </authorList>
    </citation>
    <scope>NUCLEOTIDE SEQUENCE [LARGE SCALE GENOMIC DNA]</scope>
    <source>
        <strain evidence="1 2">SY1</strain>
    </source>
</reference>
<dbReference type="OrthoDB" id="378197at2157"/>
<organism evidence="1 2">
    <name type="scientific">Aeropyrum camini SY1 = JCM 12091</name>
    <dbReference type="NCBI Taxonomy" id="1198449"/>
    <lineage>
        <taxon>Archaea</taxon>
        <taxon>Thermoproteota</taxon>
        <taxon>Thermoprotei</taxon>
        <taxon>Desulfurococcales</taxon>
        <taxon>Desulfurococcaceae</taxon>
        <taxon>Aeropyrum</taxon>
    </lineage>
</organism>
<evidence type="ECO:0000313" key="1">
    <source>
        <dbReference type="EMBL" id="BAN90919.1"/>
    </source>
</evidence>
<proteinExistence type="predicted"/>
<keyword evidence="2" id="KW-1185">Reference proteome</keyword>
<dbReference type="GeneID" id="17110674"/>
<dbReference type="eggNOG" id="arCOG14954">
    <property type="taxonomic scope" value="Archaea"/>
</dbReference>
<dbReference type="KEGG" id="acj:ACAM_1450"/>
<dbReference type="RefSeq" id="WP_022542187.1">
    <property type="nucleotide sequence ID" value="NC_022521.1"/>
</dbReference>
<dbReference type="EMBL" id="AP012489">
    <property type="protein sequence ID" value="BAN90919.1"/>
    <property type="molecule type" value="Genomic_DNA"/>
</dbReference>
<dbReference type="AlphaFoldDB" id="U3THT8"/>
<dbReference type="Proteomes" id="UP000016887">
    <property type="component" value="Chromosome"/>
</dbReference>
<accession>U3THT8</accession>
<name>U3THT8_9CREN</name>
<gene>
    <name evidence="1" type="ORF">ACAM_1450</name>
</gene>